<dbReference type="PROSITE" id="PS51257">
    <property type="entry name" value="PROKAR_LIPOPROTEIN"/>
    <property type="match status" value="1"/>
</dbReference>
<feature type="signal peptide" evidence="1">
    <location>
        <begin position="1"/>
        <end position="20"/>
    </location>
</feature>
<evidence type="ECO:0000313" key="3">
    <source>
        <dbReference type="Proteomes" id="UP000650466"/>
    </source>
</evidence>
<dbReference type="Pfam" id="PF11518">
    <property type="entry name" value="DUF3221"/>
    <property type="match status" value="1"/>
</dbReference>
<keyword evidence="1" id="KW-0732">Signal</keyword>
<dbReference type="Proteomes" id="UP000650466">
    <property type="component" value="Unassembled WGS sequence"/>
</dbReference>
<proteinExistence type="predicted"/>
<comment type="caution">
    <text evidence="2">The sequence shown here is derived from an EMBL/GenBank/DDBJ whole genome shotgun (WGS) entry which is preliminary data.</text>
</comment>
<keyword evidence="3" id="KW-1185">Reference proteome</keyword>
<name>A0A926KV39_9BACL</name>
<evidence type="ECO:0000256" key="1">
    <source>
        <dbReference type="SAM" id="SignalP"/>
    </source>
</evidence>
<gene>
    <name evidence="2" type="ORF">ICC18_32240</name>
</gene>
<sequence>MKCVFVVLMFVLVLMTGCSSKNNSDDGHWNHKEGYVVAKENSKVLVVRDEVANINTTPLSEILKDAKPNAIWLSLDKADYDAVAVGDQVSIIIDANVVVEASYPGHAKALDVVKVIPLLK</sequence>
<feature type="chain" id="PRO_5039224611" evidence="1">
    <location>
        <begin position="21"/>
        <end position="120"/>
    </location>
</feature>
<dbReference type="InterPro" id="IPR021598">
    <property type="entry name" value="DUF3221"/>
</dbReference>
<accession>A0A926KV39</accession>
<dbReference type="AlphaFoldDB" id="A0A926KV39"/>
<dbReference type="EMBL" id="JACVVD010000024">
    <property type="protein sequence ID" value="MBD0384709.1"/>
    <property type="molecule type" value="Genomic_DNA"/>
</dbReference>
<protein>
    <submittedName>
        <fullName evidence="2">DUF3221 domain-containing protein</fullName>
    </submittedName>
</protein>
<reference evidence="2" key="1">
    <citation type="submission" date="2020-09" db="EMBL/GenBank/DDBJ databases">
        <title>Draft Genome Sequence of Paenibacillus sp. WST5.</title>
        <authorList>
            <person name="Bao Z."/>
        </authorList>
    </citation>
    <scope>NUCLEOTIDE SEQUENCE</scope>
    <source>
        <strain evidence="2">WST5</strain>
    </source>
</reference>
<dbReference type="RefSeq" id="WP_188178468.1">
    <property type="nucleotide sequence ID" value="NZ_JACVVD010000024.1"/>
</dbReference>
<evidence type="ECO:0000313" key="2">
    <source>
        <dbReference type="EMBL" id="MBD0384709.1"/>
    </source>
</evidence>
<organism evidence="2 3">
    <name type="scientific">Paenibacillus sedimenti</name>
    <dbReference type="NCBI Taxonomy" id="2770274"/>
    <lineage>
        <taxon>Bacteria</taxon>
        <taxon>Bacillati</taxon>
        <taxon>Bacillota</taxon>
        <taxon>Bacilli</taxon>
        <taxon>Bacillales</taxon>
        <taxon>Paenibacillaceae</taxon>
        <taxon>Paenibacillus</taxon>
    </lineage>
</organism>